<feature type="region of interest" description="Disordered" evidence="1">
    <location>
        <begin position="181"/>
        <end position="200"/>
    </location>
</feature>
<name>A0A152A116_TIELA</name>
<feature type="region of interest" description="Disordered" evidence="1">
    <location>
        <begin position="214"/>
        <end position="257"/>
    </location>
</feature>
<dbReference type="Pfam" id="PF05142">
    <property type="entry name" value="DUF702"/>
    <property type="match status" value="1"/>
</dbReference>
<keyword evidence="3" id="KW-1185">Reference proteome</keyword>
<feature type="compositionally biased region" description="Polar residues" evidence="1">
    <location>
        <begin position="214"/>
        <end position="227"/>
    </location>
</feature>
<evidence type="ECO:0000256" key="1">
    <source>
        <dbReference type="SAM" id="MobiDB-lite"/>
    </source>
</evidence>
<sequence>MSNLYNPYAPTPSRRSSSAPVVNPSIDTMPPIETLNPDTLKELTKTELTTYLQSHNIIPGTSKPEMKKQMRTLIHALQNKEPILITPPPNVNIPPLTGFNPLLQPMQGMQGMQGMQAMGMQGMTAPNIMGFNPYANPMSMLINPINPFLSQPTGALPNYMSPQQMTNPYGQPQQLYQPQQLQLHPPPMPQQMPPSTPITSSTIIAPQLNLASTPLKSDMNATPSSAVKKTPKAQAEDKEVESPRGKSDKDKDVPSDQCRDCIKKMNKECTNHRCRGCCVKYMIDSKVICLIHIKDESRRPRTKESPYADTIQTLIQQAAQQYPNYSFGSLGNTPPNTTPTLSSKSNTPGDSLKNSPILPSNKAFQLQAGNGQSALSPARPGQPPTNTTTPVQQQFPGGQIQTTQMHPPQPQMTQMQPPQQPQHIIKDINYGRKVQSQLQFFYINMQAQVAACSNPKRQSAPKEDKFAYFSCYKCEKVFNVNGSHFWKHLQSDHPEEFIKFLKENIKLNHSLSENPEKNDTYQLSRQRASDKYQLTIQWLQELFSPVPPPEFNDHTQFELRKEKIIEFDKKMDEMFNLFDSKKDLMNQIKNDSQSFDEYYNRLNVDDFESVSQQYIKDKNLNFQPKPSTVTQIHTTKPTYEFIESDSNFSIQSL</sequence>
<protein>
    <submittedName>
        <fullName evidence="2">Uncharacterized protein</fullName>
    </submittedName>
</protein>
<accession>A0A152A116</accession>
<dbReference type="EMBL" id="LODT01000020">
    <property type="protein sequence ID" value="KYQ99909.1"/>
    <property type="molecule type" value="Genomic_DNA"/>
</dbReference>
<proteinExistence type="predicted"/>
<feature type="compositionally biased region" description="Low complexity" evidence="1">
    <location>
        <begin position="384"/>
        <end position="421"/>
    </location>
</feature>
<feature type="compositionally biased region" description="Low complexity" evidence="1">
    <location>
        <begin position="7"/>
        <end position="25"/>
    </location>
</feature>
<feature type="compositionally biased region" description="Low complexity" evidence="1">
    <location>
        <begin position="328"/>
        <end position="348"/>
    </location>
</feature>
<feature type="region of interest" description="Disordered" evidence="1">
    <location>
        <begin position="325"/>
        <end position="421"/>
    </location>
</feature>
<reference evidence="2 3" key="1">
    <citation type="submission" date="2015-12" db="EMBL/GenBank/DDBJ databases">
        <title>Dictyostelia acquired genes for synthesis and detection of signals that induce cell-type specialization by lateral gene transfer from prokaryotes.</title>
        <authorList>
            <person name="Gloeckner G."/>
            <person name="Schaap P."/>
        </authorList>
    </citation>
    <scope>NUCLEOTIDE SEQUENCE [LARGE SCALE GENOMIC DNA]</scope>
    <source>
        <strain evidence="2 3">TK</strain>
    </source>
</reference>
<gene>
    <name evidence="2" type="ORF">DLAC_03876</name>
</gene>
<dbReference type="OMA" id="YMIEKKS"/>
<feature type="compositionally biased region" description="Polar residues" evidence="1">
    <location>
        <begin position="352"/>
        <end position="375"/>
    </location>
</feature>
<dbReference type="FunCoup" id="A0A152A116">
    <property type="interactions" value="738"/>
</dbReference>
<feature type="region of interest" description="Disordered" evidence="1">
    <location>
        <begin position="1"/>
        <end position="28"/>
    </location>
</feature>
<evidence type="ECO:0000313" key="3">
    <source>
        <dbReference type="Proteomes" id="UP000076078"/>
    </source>
</evidence>
<dbReference type="STRING" id="361077.A0A152A116"/>
<feature type="compositionally biased region" description="Basic and acidic residues" evidence="1">
    <location>
        <begin position="234"/>
        <end position="257"/>
    </location>
</feature>
<evidence type="ECO:0000313" key="2">
    <source>
        <dbReference type="EMBL" id="KYQ99909.1"/>
    </source>
</evidence>
<feature type="compositionally biased region" description="Pro residues" evidence="1">
    <location>
        <begin position="184"/>
        <end position="196"/>
    </location>
</feature>
<dbReference type="AlphaFoldDB" id="A0A152A116"/>
<organism evidence="2 3">
    <name type="scientific">Tieghemostelium lacteum</name>
    <name type="common">Slime mold</name>
    <name type="synonym">Dictyostelium lacteum</name>
    <dbReference type="NCBI Taxonomy" id="361077"/>
    <lineage>
        <taxon>Eukaryota</taxon>
        <taxon>Amoebozoa</taxon>
        <taxon>Evosea</taxon>
        <taxon>Eumycetozoa</taxon>
        <taxon>Dictyostelia</taxon>
        <taxon>Dictyosteliales</taxon>
        <taxon>Raperosteliaceae</taxon>
        <taxon>Tieghemostelium</taxon>
    </lineage>
</organism>
<dbReference type="OrthoDB" id="21162at2759"/>
<comment type="caution">
    <text evidence="2">The sequence shown here is derived from an EMBL/GenBank/DDBJ whole genome shotgun (WGS) entry which is preliminary data.</text>
</comment>
<dbReference type="InParanoid" id="A0A152A116"/>
<dbReference type="Proteomes" id="UP000076078">
    <property type="component" value="Unassembled WGS sequence"/>
</dbReference>